<sequence length="196" mass="21351">MVHDGDADRMMAFDGRGRFISGDHLLMLFVRYLGVNEVVTTADASMAVEELATVRRTPVGDSYVSRELTRWGAFGGEPSGAWIFPGHSLCPDGPYAAALFAEMAAEWDIAAEVDSLPSYTVVRESLACEYAREVLLALGAGNPTDGIRLEDEQGWCLVRASGTEPKIRLTAEGKDPAQAKAMLRKGRDRIRAWKSA</sequence>
<keyword evidence="3" id="KW-0479">Metal-binding</keyword>
<name>A0A0W8EPC7_9ZZZZ</name>
<dbReference type="AlphaFoldDB" id="A0A0W8EPC7"/>
<comment type="caution">
    <text evidence="8">The sequence shown here is derived from an EMBL/GenBank/DDBJ whole genome shotgun (WGS) entry which is preliminary data.</text>
</comment>
<dbReference type="EC" id="5.4.2.8" evidence="8"/>
<dbReference type="InterPro" id="IPR005843">
    <property type="entry name" value="A-D-PHexomutase_C"/>
</dbReference>
<keyword evidence="2" id="KW-0597">Phosphoprotein</keyword>
<dbReference type="SUPFAM" id="SSF55957">
    <property type="entry name" value="Phosphoglucomutase, C-terminal domain"/>
    <property type="match status" value="1"/>
</dbReference>
<dbReference type="InterPro" id="IPR036900">
    <property type="entry name" value="A-D-PHexomutase_C_sf"/>
</dbReference>
<dbReference type="InterPro" id="IPR005846">
    <property type="entry name" value="A-D-PHexomutase_a/b/a-III"/>
</dbReference>
<dbReference type="GO" id="GO:0046872">
    <property type="term" value="F:metal ion binding"/>
    <property type="evidence" value="ECO:0007669"/>
    <property type="project" value="UniProtKB-KW"/>
</dbReference>
<evidence type="ECO:0000313" key="8">
    <source>
        <dbReference type="EMBL" id="KUG10396.1"/>
    </source>
</evidence>
<dbReference type="Pfam" id="PF00408">
    <property type="entry name" value="PGM_PMM_IV"/>
    <property type="match status" value="1"/>
</dbReference>
<dbReference type="PANTHER" id="PTHR43771:SF1">
    <property type="entry name" value="PHOSPHOMANNOMUTASE"/>
    <property type="match status" value="1"/>
</dbReference>
<evidence type="ECO:0000256" key="5">
    <source>
        <dbReference type="ARBA" id="ARBA00023235"/>
    </source>
</evidence>
<keyword evidence="5 8" id="KW-0413">Isomerase</keyword>
<dbReference type="Gene3D" id="3.40.120.10">
    <property type="entry name" value="Alpha-D-Glucose-1,6-Bisphosphate, subunit A, domain 3"/>
    <property type="match status" value="2"/>
</dbReference>
<proteinExistence type="predicted"/>
<reference evidence="8" key="1">
    <citation type="journal article" date="2015" name="Proc. Natl. Acad. Sci. U.S.A.">
        <title>Networks of energetic and metabolic interactions define dynamics in microbial communities.</title>
        <authorList>
            <person name="Embree M."/>
            <person name="Liu J.K."/>
            <person name="Al-Bassam M.M."/>
            <person name="Zengler K."/>
        </authorList>
    </citation>
    <scope>NUCLEOTIDE SEQUENCE</scope>
</reference>
<dbReference type="Gene3D" id="3.30.310.50">
    <property type="entry name" value="Alpha-D-phosphohexomutase, C-terminal domain"/>
    <property type="match status" value="1"/>
</dbReference>
<feature type="domain" description="Alpha-D-phosphohexomutase C-terminal" evidence="6">
    <location>
        <begin position="141"/>
        <end position="182"/>
    </location>
</feature>
<dbReference type="SUPFAM" id="SSF53738">
    <property type="entry name" value="Phosphoglucomutase, first 3 domains"/>
    <property type="match status" value="1"/>
</dbReference>
<evidence type="ECO:0000256" key="3">
    <source>
        <dbReference type="ARBA" id="ARBA00022723"/>
    </source>
</evidence>
<dbReference type="EMBL" id="LNQE01001740">
    <property type="protein sequence ID" value="KUG10396.1"/>
    <property type="molecule type" value="Genomic_DNA"/>
</dbReference>
<dbReference type="GO" id="GO:0004615">
    <property type="term" value="F:phosphomannomutase activity"/>
    <property type="evidence" value="ECO:0007669"/>
    <property type="project" value="UniProtKB-EC"/>
</dbReference>
<feature type="domain" description="Alpha-D-phosphohexomutase alpha/beta/alpha" evidence="7">
    <location>
        <begin position="22"/>
        <end position="106"/>
    </location>
</feature>
<dbReference type="InterPro" id="IPR016055">
    <property type="entry name" value="A-D-PHexomutase_a/b/a-I/II/III"/>
</dbReference>
<dbReference type="GO" id="GO:0008966">
    <property type="term" value="F:phosphoglucosamine mutase activity"/>
    <property type="evidence" value="ECO:0007669"/>
    <property type="project" value="UniProtKB-EC"/>
</dbReference>
<evidence type="ECO:0000256" key="1">
    <source>
        <dbReference type="ARBA" id="ARBA00001946"/>
    </source>
</evidence>
<keyword evidence="4" id="KW-0460">Magnesium</keyword>
<evidence type="ECO:0000259" key="6">
    <source>
        <dbReference type="Pfam" id="PF00408"/>
    </source>
</evidence>
<evidence type="ECO:0000256" key="2">
    <source>
        <dbReference type="ARBA" id="ARBA00022553"/>
    </source>
</evidence>
<accession>A0A0W8EPC7</accession>
<evidence type="ECO:0000256" key="4">
    <source>
        <dbReference type="ARBA" id="ARBA00022842"/>
    </source>
</evidence>
<dbReference type="Pfam" id="PF02880">
    <property type="entry name" value="PGM_PMM_III"/>
    <property type="match status" value="1"/>
</dbReference>
<comment type="cofactor">
    <cofactor evidence="1">
        <name>Mg(2+)</name>
        <dbReference type="ChEBI" id="CHEBI:18420"/>
    </cofactor>
</comment>
<organism evidence="8">
    <name type="scientific">hydrocarbon metagenome</name>
    <dbReference type="NCBI Taxonomy" id="938273"/>
    <lineage>
        <taxon>unclassified sequences</taxon>
        <taxon>metagenomes</taxon>
        <taxon>ecological metagenomes</taxon>
    </lineage>
</organism>
<dbReference type="PANTHER" id="PTHR43771">
    <property type="entry name" value="PHOSPHOMANNOMUTASE"/>
    <property type="match status" value="1"/>
</dbReference>
<gene>
    <name evidence="8" type="ORF">ASZ90_016548</name>
</gene>
<evidence type="ECO:0000259" key="7">
    <source>
        <dbReference type="Pfam" id="PF02880"/>
    </source>
</evidence>
<dbReference type="GO" id="GO:0005975">
    <property type="term" value="P:carbohydrate metabolic process"/>
    <property type="evidence" value="ECO:0007669"/>
    <property type="project" value="InterPro"/>
</dbReference>
<dbReference type="EC" id="5.4.2.10" evidence="8"/>
<protein>
    <submittedName>
        <fullName evidence="8">Phosphomannomutase / phosphoglucosamine mutase</fullName>
        <ecNumber evidence="8">5.4.2.10</ecNumber>
        <ecNumber evidence="8">5.4.2.8</ecNumber>
    </submittedName>
</protein>